<name>A0A7Z8E3U3_STACP</name>
<dbReference type="Proteomes" id="UP000550736">
    <property type="component" value="Unassembled WGS sequence"/>
</dbReference>
<evidence type="ECO:0000313" key="1">
    <source>
        <dbReference type="EMBL" id="NMK54489.1"/>
    </source>
</evidence>
<keyword evidence="5" id="KW-1185">Reference proteome</keyword>
<dbReference type="RefSeq" id="WP_030064864.1">
    <property type="nucleotide sequence ID" value="NZ_AP014956.1"/>
</dbReference>
<sequence length="61" mass="6946">MEILDCIIDTNSVTHKVKTAKGKIFQHTLSIETPTHKVVEILSLLSNYVDKTDRPKLIIKK</sequence>
<protein>
    <submittedName>
        <fullName evidence="3">Uncharacterized protein</fullName>
    </submittedName>
</protein>
<dbReference type="EMBL" id="SCHC01000001">
    <property type="protein sequence ID" value="TBW78156.1"/>
    <property type="molecule type" value="Genomic_DNA"/>
</dbReference>
<dbReference type="EMBL" id="JABBLX010000001">
    <property type="protein sequence ID" value="NMK96881.1"/>
    <property type="molecule type" value="Genomic_DNA"/>
</dbReference>
<evidence type="ECO:0000313" key="4">
    <source>
        <dbReference type="Proteomes" id="UP000291949"/>
    </source>
</evidence>
<evidence type="ECO:0000313" key="6">
    <source>
        <dbReference type="Proteomes" id="UP000550736"/>
    </source>
</evidence>
<dbReference type="Proteomes" id="UP000538955">
    <property type="component" value="Unassembled WGS sequence"/>
</dbReference>
<reference evidence="3 4" key="1">
    <citation type="journal article" date="2019" name="Sci. Transl. Med.">
        <title>Quorum sensing between bacterial species on the skin protects against epidermal injury in atopic dermatitis.</title>
        <authorList>
            <person name="Williams M.R."/>
        </authorList>
    </citation>
    <scope>NUCLEOTIDE SEQUENCE [LARGE SCALE GENOMIC DNA]</scope>
    <source>
        <strain evidence="3 4">H8</strain>
    </source>
</reference>
<dbReference type="AlphaFoldDB" id="A0A7Z8E3U3"/>
<organism evidence="3 4">
    <name type="scientific">Staphylococcus capitis</name>
    <dbReference type="NCBI Taxonomy" id="29388"/>
    <lineage>
        <taxon>Bacteria</taxon>
        <taxon>Bacillati</taxon>
        <taxon>Bacillota</taxon>
        <taxon>Bacilli</taxon>
        <taxon>Bacillales</taxon>
        <taxon>Staphylococcaceae</taxon>
        <taxon>Staphylococcus</taxon>
    </lineage>
</organism>
<reference evidence="5 6" key="2">
    <citation type="submission" date="2020-04" db="EMBL/GenBank/DDBJ databases">
        <title>The Epidemiology and Molecular Characteristics of Linezolid-Resistant Staphylococcus capitis in Huashan Hospital, Shanghai.</title>
        <authorList>
            <person name="Ding L."/>
            <person name="Li P."/>
            <person name="Yang Y."/>
            <person name="Lin D."/>
            <person name="Xu X."/>
        </authorList>
    </citation>
    <scope>NUCLEOTIDE SEQUENCE [LARGE SCALE GENOMIC DNA]</scope>
    <source>
        <strain evidence="2 6">12-86</strain>
        <strain evidence="1 5">17-84</strain>
    </source>
</reference>
<dbReference type="Proteomes" id="UP000291949">
    <property type="component" value="Unassembled WGS sequence"/>
</dbReference>
<evidence type="ECO:0000313" key="2">
    <source>
        <dbReference type="EMBL" id="NMK96881.1"/>
    </source>
</evidence>
<dbReference type="EMBL" id="JABBMI010000058">
    <property type="protein sequence ID" value="NMK54489.1"/>
    <property type="molecule type" value="Genomic_DNA"/>
</dbReference>
<gene>
    <name evidence="3" type="ORF">EQ811_03550</name>
    <name evidence="2" type="ORF">HHM13_02035</name>
    <name evidence="1" type="ORF">HHM24_06915</name>
</gene>
<comment type="caution">
    <text evidence="3">The sequence shown here is derived from an EMBL/GenBank/DDBJ whole genome shotgun (WGS) entry which is preliminary data.</text>
</comment>
<accession>A0A7Z8E3U3</accession>
<evidence type="ECO:0000313" key="5">
    <source>
        <dbReference type="Proteomes" id="UP000538955"/>
    </source>
</evidence>
<evidence type="ECO:0000313" key="3">
    <source>
        <dbReference type="EMBL" id="TBW78156.1"/>
    </source>
</evidence>
<proteinExistence type="predicted"/>